<gene>
    <name evidence="4" type="ORF">ACJMK2_018812</name>
</gene>
<evidence type="ECO:0000256" key="1">
    <source>
        <dbReference type="ARBA" id="ARBA00008670"/>
    </source>
</evidence>
<keyword evidence="2" id="KW-0472">Membrane</keyword>
<accession>A0ABD3UEN4</accession>
<protein>
    <recommendedName>
        <fullName evidence="3">THD domain-containing protein</fullName>
    </recommendedName>
</protein>
<dbReference type="Pfam" id="PF00229">
    <property type="entry name" value="TNF"/>
    <property type="match status" value="1"/>
</dbReference>
<evidence type="ECO:0000256" key="2">
    <source>
        <dbReference type="SAM" id="Phobius"/>
    </source>
</evidence>
<organism evidence="4 5">
    <name type="scientific">Sinanodonta woodiana</name>
    <name type="common">Chinese pond mussel</name>
    <name type="synonym">Anodonta woodiana</name>
    <dbReference type="NCBI Taxonomy" id="1069815"/>
    <lineage>
        <taxon>Eukaryota</taxon>
        <taxon>Metazoa</taxon>
        <taxon>Spiralia</taxon>
        <taxon>Lophotrochozoa</taxon>
        <taxon>Mollusca</taxon>
        <taxon>Bivalvia</taxon>
        <taxon>Autobranchia</taxon>
        <taxon>Heteroconchia</taxon>
        <taxon>Palaeoheterodonta</taxon>
        <taxon>Unionida</taxon>
        <taxon>Unionoidea</taxon>
        <taxon>Unionidae</taxon>
        <taxon>Unioninae</taxon>
        <taxon>Sinanodonta</taxon>
    </lineage>
</organism>
<evidence type="ECO:0000313" key="5">
    <source>
        <dbReference type="Proteomes" id="UP001634394"/>
    </source>
</evidence>
<keyword evidence="2" id="KW-1133">Transmembrane helix</keyword>
<dbReference type="Gene3D" id="2.60.120.40">
    <property type="match status" value="1"/>
</dbReference>
<feature type="transmembrane region" description="Helical" evidence="2">
    <location>
        <begin position="264"/>
        <end position="290"/>
    </location>
</feature>
<keyword evidence="2" id="KW-0812">Transmembrane</keyword>
<reference evidence="4 5" key="1">
    <citation type="submission" date="2024-11" db="EMBL/GenBank/DDBJ databases">
        <title>Chromosome-level genome assembly of the freshwater bivalve Anodonta woodiana.</title>
        <authorList>
            <person name="Chen X."/>
        </authorList>
    </citation>
    <scope>NUCLEOTIDE SEQUENCE [LARGE SCALE GENOMIC DNA]</scope>
    <source>
        <strain evidence="4">MN2024</strain>
        <tissue evidence="4">Gills</tissue>
    </source>
</reference>
<keyword evidence="5" id="KW-1185">Reference proteome</keyword>
<dbReference type="SUPFAM" id="SSF49842">
    <property type="entry name" value="TNF-like"/>
    <property type="match status" value="1"/>
</dbReference>
<evidence type="ECO:0000259" key="3">
    <source>
        <dbReference type="PROSITE" id="PS50049"/>
    </source>
</evidence>
<dbReference type="PROSITE" id="PS50049">
    <property type="entry name" value="THD_2"/>
    <property type="match status" value="1"/>
</dbReference>
<dbReference type="AlphaFoldDB" id="A0ABD3UEN4"/>
<name>A0ABD3UEN4_SINWO</name>
<comment type="caution">
    <text evidence="4">The sequence shown here is derived from an EMBL/GenBank/DDBJ whole genome shotgun (WGS) entry which is preliminary data.</text>
</comment>
<dbReference type="InterPro" id="IPR008983">
    <property type="entry name" value="Tumour_necrosis_fac-like_dom"/>
</dbReference>
<comment type="similarity">
    <text evidence="1">Belongs to the tumor necrosis factor family.</text>
</comment>
<evidence type="ECO:0000313" key="4">
    <source>
        <dbReference type="EMBL" id="KAL3847922.1"/>
    </source>
</evidence>
<feature type="domain" description="THD" evidence="3">
    <location>
        <begin position="389"/>
        <end position="557"/>
    </location>
</feature>
<dbReference type="InterPro" id="IPR006052">
    <property type="entry name" value="TNF_dom"/>
</dbReference>
<proteinExistence type="inferred from homology"/>
<sequence>MSTCLIEERASYNAEYRTCADENETERRRIYNWDSHRSEAECVSQRMATGRFLAANNSDMNDTERERLYIRQSQPAACMMTPDTASTRLLSRTDLDTVGGKCSNGRDVRFCLINKNKETVQDSSNVSEWRLENCDTAVRNDNSVRSQTNNLPYNFHNNMYDYADNTNVNIYQEGIRRQNVNPVVNNSRNCQNSIIERQFRQPLQRGGPTHCGGAINEHSNDSGQGSGYIDVQGNVMNVSHQCVCTIEQSQWIKMCSSIKVLKRIVFALCVFNIILLIILIAAPVCAVIYFQASKDSGPAGSFKSQTSNEQHIIEPPCVKCQSLMHKFHNFTRTKNVIESMGDEYGQCCLSDTGKLMTIINQISTEAVEIAKSNVCASCRSETIQTQINMAAHLKSKGNGFVHVSNVFKREKKSASTHLVGWEMPGRYNHQGLWGDLEKAGTSVKVKSPGMYFIYVMIQHNQSTIKGSCTDNMTTATTGTPVPPLLVTLYKRVYGTDDESYESPISQMSYSTGNTAQQNTYFGRIVHLTGSDNIYVGISGIDCILQASDSHYMGLFKI</sequence>
<dbReference type="EMBL" id="JBJQND010000016">
    <property type="protein sequence ID" value="KAL3847922.1"/>
    <property type="molecule type" value="Genomic_DNA"/>
</dbReference>
<dbReference type="Proteomes" id="UP001634394">
    <property type="component" value="Unassembled WGS sequence"/>
</dbReference>